<proteinExistence type="predicted"/>
<name>A0A8H5MEZ2_9AGAR</name>
<accession>A0A8H5MEZ2</accession>
<dbReference type="AlphaFoldDB" id="A0A8H5MEZ2"/>
<evidence type="ECO:0000313" key="1">
    <source>
        <dbReference type="EMBL" id="KAF5391492.1"/>
    </source>
</evidence>
<dbReference type="EMBL" id="JAACJN010000009">
    <property type="protein sequence ID" value="KAF5391492.1"/>
    <property type="molecule type" value="Genomic_DNA"/>
</dbReference>
<organism evidence="1 2">
    <name type="scientific">Collybiopsis confluens</name>
    <dbReference type="NCBI Taxonomy" id="2823264"/>
    <lineage>
        <taxon>Eukaryota</taxon>
        <taxon>Fungi</taxon>
        <taxon>Dikarya</taxon>
        <taxon>Basidiomycota</taxon>
        <taxon>Agaricomycotina</taxon>
        <taxon>Agaricomycetes</taxon>
        <taxon>Agaricomycetidae</taxon>
        <taxon>Agaricales</taxon>
        <taxon>Marasmiineae</taxon>
        <taxon>Omphalotaceae</taxon>
        <taxon>Collybiopsis</taxon>
    </lineage>
</organism>
<dbReference type="Proteomes" id="UP000518752">
    <property type="component" value="Unassembled WGS sequence"/>
</dbReference>
<protein>
    <submittedName>
        <fullName evidence="1">Uncharacterized protein</fullName>
    </submittedName>
</protein>
<dbReference type="OrthoDB" id="343623at2759"/>
<gene>
    <name evidence="1" type="ORF">D9757_002412</name>
</gene>
<comment type="caution">
    <text evidence="1">The sequence shown here is derived from an EMBL/GenBank/DDBJ whole genome shotgun (WGS) entry which is preliminary data.</text>
</comment>
<keyword evidence="2" id="KW-1185">Reference proteome</keyword>
<sequence length="341" mass="38425">MRELSRQLSSQTSPTLLPEELRSAVDEASCDADKNTFLDTPPEAIELSVPTAHMHSVIACIPTLGRRTASRWKDIFRTMLTHRVDGVTNIFPIRVDDFLADAKTTRFLEEICSVIGKFRSLARFLISPVNSSDPRLTASQLEISIETQHLDRVFVPLYLKLSLSLSPPCFLSSGKRWLPALTFEMLNDYVRSAFHVLGVAPVQVNGDNIIMTRCTRPILWTAFEQLLVNCSADFCRFNSTLTKSGQEFSKYRCAVTREDARKSVEKTGNSSLKLFLIYEMSLSHQYHYQHPHSAQTSLPTNSCQGFYDIDALPCALDFMHLVLMIAGSSDKVKTFHVEHGQ</sequence>
<reference evidence="1 2" key="1">
    <citation type="journal article" date="2020" name="ISME J.">
        <title>Uncovering the hidden diversity of litter-decomposition mechanisms in mushroom-forming fungi.</title>
        <authorList>
            <person name="Floudas D."/>
            <person name="Bentzer J."/>
            <person name="Ahren D."/>
            <person name="Johansson T."/>
            <person name="Persson P."/>
            <person name="Tunlid A."/>
        </authorList>
    </citation>
    <scope>NUCLEOTIDE SEQUENCE [LARGE SCALE GENOMIC DNA]</scope>
    <source>
        <strain evidence="1 2">CBS 406.79</strain>
    </source>
</reference>
<evidence type="ECO:0000313" key="2">
    <source>
        <dbReference type="Proteomes" id="UP000518752"/>
    </source>
</evidence>